<accession>A0A1D3D4B5</accession>
<dbReference type="EMBL" id="JROU02000786">
    <property type="protein sequence ID" value="OEH78293.1"/>
    <property type="molecule type" value="Genomic_DNA"/>
</dbReference>
<feature type="compositionally biased region" description="Polar residues" evidence="1">
    <location>
        <begin position="385"/>
        <end position="397"/>
    </location>
</feature>
<dbReference type="VEuPathDB" id="ToxoDB:cyc_04614"/>
<organism evidence="3 4">
    <name type="scientific">Cyclospora cayetanensis</name>
    <dbReference type="NCBI Taxonomy" id="88456"/>
    <lineage>
        <taxon>Eukaryota</taxon>
        <taxon>Sar</taxon>
        <taxon>Alveolata</taxon>
        <taxon>Apicomplexa</taxon>
        <taxon>Conoidasida</taxon>
        <taxon>Coccidia</taxon>
        <taxon>Eucoccidiorida</taxon>
        <taxon>Eimeriorina</taxon>
        <taxon>Eimeriidae</taxon>
        <taxon>Cyclospora</taxon>
    </lineage>
</organism>
<reference evidence="3 4" key="1">
    <citation type="journal article" date="2016" name="BMC Genomics">
        <title>Comparative genomics reveals Cyclospora cayetanensis possesses coccidia-like metabolism and invasion components but unique surface antigens.</title>
        <authorList>
            <person name="Liu S."/>
            <person name="Wang L."/>
            <person name="Zheng H."/>
            <person name="Xu Z."/>
            <person name="Roellig D.M."/>
            <person name="Li N."/>
            <person name="Frace M.A."/>
            <person name="Tang K."/>
            <person name="Arrowood M.J."/>
            <person name="Moss D.M."/>
            <person name="Zhang L."/>
            <person name="Feng Y."/>
            <person name="Xiao L."/>
        </authorList>
    </citation>
    <scope>NUCLEOTIDE SEQUENCE [LARGE SCALE GENOMIC DNA]</scope>
    <source>
        <strain evidence="3 4">CHN_HEN01</strain>
    </source>
</reference>
<keyword evidence="4" id="KW-1185">Reference proteome</keyword>
<feature type="transmembrane region" description="Helical" evidence="2">
    <location>
        <begin position="251"/>
        <end position="269"/>
    </location>
</feature>
<feature type="transmembrane region" description="Helical" evidence="2">
    <location>
        <begin position="297"/>
        <end position="319"/>
    </location>
</feature>
<feature type="compositionally biased region" description="Basic and acidic residues" evidence="1">
    <location>
        <begin position="57"/>
        <end position="69"/>
    </location>
</feature>
<gene>
    <name evidence="3" type="ORF">cyc_04614</name>
</gene>
<feature type="transmembrane region" description="Helical" evidence="2">
    <location>
        <begin position="182"/>
        <end position="205"/>
    </location>
</feature>
<name>A0A1D3D4B5_9EIME</name>
<dbReference type="InParanoid" id="A0A1D3D4B5"/>
<evidence type="ECO:0000313" key="3">
    <source>
        <dbReference type="EMBL" id="OEH78293.1"/>
    </source>
</evidence>
<dbReference type="AlphaFoldDB" id="A0A1D3D4B5"/>
<feature type="compositionally biased region" description="Polar residues" evidence="1">
    <location>
        <begin position="347"/>
        <end position="356"/>
    </location>
</feature>
<keyword evidence="2" id="KW-1133">Transmembrane helix</keyword>
<keyword evidence="2 3" id="KW-0812">Transmembrane</keyword>
<evidence type="ECO:0000256" key="2">
    <source>
        <dbReference type="SAM" id="Phobius"/>
    </source>
</evidence>
<proteinExistence type="predicted"/>
<evidence type="ECO:0000313" key="4">
    <source>
        <dbReference type="Proteomes" id="UP000095192"/>
    </source>
</evidence>
<sequence length="424" mass="44383">MKIGHLGGDSALHQNLSSPMALRYPGYFYHTPERHMAVSPHQEAQNLLKQRHIPSAARRDSSRPTEKSESSSMLDVWDDVLSSSESIDAPLGCHSIVKPKTLEPETAPIPSATSKFATAESVESVRGATAPTEEEQVISEEEQVISEEVWQATGTEPYTAPSEIADEFVQSKGFCVRSCTCWPVWSGSILVFILYGCATLSAILLTASLFSKGVTSSSFRKGGGCWLLSAAATGVVLGSLVGGIVSGCVAGGLGLGAGMMALFSSLLLVGRRGAWLGAMGGLLTGAVIGILTNQGALAIGLGAAIGVLLGLVVGFAPIARHLKMNERYIRRGIAGPQGIRSMDGVSKNYSTRSQQIGGDMQPFLDSTTSMGSPDRGSPPPDFVLSPSQPQRADSQASVDERETGSAHATSPAPAARQKMVGVDP</sequence>
<evidence type="ECO:0000256" key="1">
    <source>
        <dbReference type="SAM" id="MobiDB-lite"/>
    </source>
</evidence>
<dbReference type="Proteomes" id="UP000095192">
    <property type="component" value="Unassembled WGS sequence"/>
</dbReference>
<feature type="region of interest" description="Disordered" evidence="1">
    <location>
        <begin position="51"/>
        <end position="74"/>
    </location>
</feature>
<feature type="transmembrane region" description="Helical" evidence="2">
    <location>
        <begin position="225"/>
        <end position="245"/>
    </location>
</feature>
<feature type="region of interest" description="Disordered" evidence="1">
    <location>
        <begin position="344"/>
        <end position="424"/>
    </location>
</feature>
<protein>
    <submittedName>
        <fullName evidence="3">Transmembrane domain-containing protein</fullName>
    </submittedName>
</protein>
<feature type="transmembrane region" description="Helical" evidence="2">
    <location>
        <begin position="274"/>
        <end position="291"/>
    </location>
</feature>
<comment type="caution">
    <text evidence="3">The sequence shown here is derived from an EMBL/GenBank/DDBJ whole genome shotgun (WGS) entry which is preliminary data.</text>
</comment>
<keyword evidence="2" id="KW-0472">Membrane</keyword>